<feature type="transmembrane region" description="Helical" evidence="5">
    <location>
        <begin position="113"/>
        <end position="133"/>
    </location>
</feature>
<dbReference type="GeneID" id="35795714"/>
<accession>G6FNI9</accession>
<dbReference type="InterPro" id="IPR002657">
    <property type="entry name" value="BilAc:Na_symport/Acr3"/>
</dbReference>
<dbReference type="PANTHER" id="PTHR10361">
    <property type="entry name" value="SODIUM-BILE ACID COTRANSPORTER"/>
    <property type="match status" value="1"/>
</dbReference>
<dbReference type="PANTHER" id="PTHR10361:SF28">
    <property type="entry name" value="P3 PROTEIN-RELATED"/>
    <property type="match status" value="1"/>
</dbReference>
<feature type="transmembrane region" description="Helical" evidence="5">
    <location>
        <begin position="238"/>
        <end position="259"/>
    </location>
</feature>
<feature type="transmembrane region" description="Helical" evidence="5">
    <location>
        <begin position="271"/>
        <end position="292"/>
    </location>
</feature>
<dbReference type="EMBL" id="AGIZ01000001">
    <property type="protein sequence ID" value="EHC19619.1"/>
    <property type="molecule type" value="Genomic_DNA"/>
</dbReference>
<evidence type="ECO:0000313" key="7">
    <source>
        <dbReference type="Proteomes" id="UP000004344"/>
    </source>
</evidence>
<dbReference type="InterPro" id="IPR038770">
    <property type="entry name" value="Na+/solute_symporter_sf"/>
</dbReference>
<evidence type="ECO:0000256" key="3">
    <source>
        <dbReference type="ARBA" id="ARBA00022989"/>
    </source>
</evidence>
<feature type="transmembrane region" description="Helical" evidence="5">
    <location>
        <begin position="12"/>
        <end position="37"/>
    </location>
</feature>
<dbReference type="InterPro" id="IPR004710">
    <property type="entry name" value="Bilac:Na_transpt"/>
</dbReference>
<dbReference type="AlphaFoldDB" id="G6FNI9"/>
<comment type="subcellular location">
    <subcellularLocation>
        <location evidence="1">Membrane</location>
        <topology evidence="1">Multi-pass membrane protein</topology>
    </subcellularLocation>
</comment>
<evidence type="ECO:0000256" key="4">
    <source>
        <dbReference type="ARBA" id="ARBA00023136"/>
    </source>
</evidence>
<feature type="transmembrane region" description="Helical" evidence="5">
    <location>
        <begin position="84"/>
        <end position="107"/>
    </location>
</feature>
<dbReference type="RefSeq" id="WP_009454312.1">
    <property type="nucleotide sequence ID" value="NZ_AGIZ01000001.1"/>
</dbReference>
<name>G6FNI9_9CYAN</name>
<feature type="transmembrane region" description="Helical" evidence="5">
    <location>
        <begin position="298"/>
        <end position="319"/>
    </location>
</feature>
<feature type="transmembrane region" description="Helical" evidence="5">
    <location>
        <begin position="206"/>
        <end position="226"/>
    </location>
</feature>
<keyword evidence="7" id="KW-1185">Reference proteome</keyword>
<evidence type="ECO:0000256" key="1">
    <source>
        <dbReference type="ARBA" id="ARBA00004141"/>
    </source>
</evidence>
<protein>
    <submittedName>
        <fullName evidence="6">Bile acid:sodium symporter</fullName>
    </submittedName>
</protein>
<evidence type="ECO:0000256" key="2">
    <source>
        <dbReference type="ARBA" id="ARBA00022692"/>
    </source>
</evidence>
<keyword evidence="4 5" id="KW-0472">Membrane</keyword>
<sequence>MREPKSTERRGLPYLIEIATNLFPIWILIGMILALFSPSLFSWYATGKVLGTSLIVWGLAVIMLAMGMTLRWEDFRDLLRMPKAAGIGLVAQYLIMPSLGWFISLLFQLPTPYAVGLILVGCCPGGTASNVITFLAQANVALSVIMTTCSTLAAIIITPVLTGWLAGQYVPVDGWGLFLTTFEVILLPLLIGMSLHKGAPGFVERLLPVAPLLAVLVITLICSSIIAQSASAIMAAKWQLLGSVIALHGFGFLLGYYFSKVMGFDAIVNRTIAIEVGMQNSGLAVVLAGQHFANPLTAVPGAISSVTHSLLGSFLAFIWRLSKNK</sequence>
<keyword evidence="3 5" id="KW-1133">Transmembrane helix</keyword>
<evidence type="ECO:0000313" key="6">
    <source>
        <dbReference type="EMBL" id="EHC19619.1"/>
    </source>
</evidence>
<feature type="transmembrane region" description="Helical" evidence="5">
    <location>
        <begin position="174"/>
        <end position="194"/>
    </location>
</feature>
<feature type="transmembrane region" description="Helical" evidence="5">
    <location>
        <begin position="140"/>
        <end position="162"/>
    </location>
</feature>
<feature type="transmembrane region" description="Helical" evidence="5">
    <location>
        <begin position="49"/>
        <end position="72"/>
    </location>
</feature>
<evidence type="ECO:0000256" key="5">
    <source>
        <dbReference type="SAM" id="Phobius"/>
    </source>
</evidence>
<gene>
    <name evidence="6" type="ORF">FJSC11DRAFT_0436</name>
</gene>
<dbReference type="Gene3D" id="1.20.1530.20">
    <property type="match status" value="1"/>
</dbReference>
<organism evidence="6 7">
    <name type="scientific">Fischerella thermalis JSC-11</name>
    <dbReference type="NCBI Taxonomy" id="741277"/>
    <lineage>
        <taxon>Bacteria</taxon>
        <taxon>Bacillati</taxon>
        <taxon>Cyanobacteriota</taxon>
        <taxon>Cyanophyceae</taxon>
        <taxon>Nostocales</taxon>
        <taxon>Hapalosiphonaceae</taxon>
        <taxon>Fischerella</taxon>
    </lineage>
</organism>
<comment type="caution">
    <text evidence="6">The sequence shown here is derived from an EMBL/GenBank/DDBJ whole genome shotgun (WGS) entry which is preliminary data.</text>
</comment>
<reference evidence="6 7" key="1">
    <citation type="submission" date="2011-09" db="EMBL/GenBank/DDBJ databases">
        <title>The draft genome of Fischerella sp. JSC-11.</title>
        <authorList>
            <consortium name="US DOE Joint Genome Institute (JGI-PGF)"/>
            <person name="Lucas S."/>
            <person name="Han J."/>
            <person name="Lapidus A."/>
            <person name="Cheng J.-F."/>
            <person name="Goodwin L."/>
            <person name="Pitluck S."/>
            <person name="Peters L."/>
            <person name="Land M.L."/>
            <person name="Hauser L."/>
            <person name="Sarkisova S."/>
            <person name="Bryant D.A."/>
            <person name="Brown I."/>
            <person name="Woyke T.J."/>
        </authorList>
    </citation>
    <scope>NUCLEOTIDE SEQUENCE [LARGE SCALE GENOMIC DNA]</scope>
    <source>
        <strain evidence="6 7">JSC-11</strain>
    </source>
</reference>
<dbReference type="GO" id="GO:0016020">
    <property type="term" value="C:membrane"/>
    <property type="evidence" value="ECO:0007669"/>
    <property type="project" value="UniProtKB-SubCell"/>
</dbReference>
<dbReference type="Proteomes" id="UP000004344">
    <property type="component" value="Unassembled WGS sequence"/>
</dbReference>
<dbReference type="PATRIC" id="fig|741277.3.peg.514"/>
<keyword evidence="2 5" id="KW-0812">Transmembrane</keyword>
<proteinExistence type="predicted"/>
<dbReference type="Pfam" id="PF01758">
    <property type="entry name" value="SBF"/>
    <property type="match status" value="1"/>
</dbReference>